<dbReference type="Proteomes" id="UP000055060">
    <property type="component" value="Unassembled WGS sequence"/>
</dbReference>
<evidence type="ECO:0000313" key="4">
    <source>
        <dbReference type="EMBL" id="GAP12556.1"/>
    </source>
</evidence>
<feature type="domain" description="WCX" evidence="3">
    <location>
        <begin position="246"/>
        <end position="321"/>
    </location>
</feature>
<dbReference type="InterPro" id="IPR057727">
    <property type="entry name" value="WCX_dom"/>
</dbReference>
<dbReference type="PIRSF" id="PIRSF016838">
    <property type="entry name" value="PafC"/>
    <property type="match status" value="1"/>
</dbReference>
<dbReference type="PROSITE" id="PS52050">
    <property type="entry name" value="WYL"/>
    <property type="match status" value="1"/>
</dbReference>
<dbReference type="STRING" id="360412.LARV_00292"/>
<dbReference type="Pfam" id="PF13280">
    <property type="entry name" value="WYL"/>
    <property type="match status" value="1"/>
</dbReference>
<dbReference type="Pfam" id="PF25583">
    <property type="entry name" value="WCX"/>
    <property type="match status" value="1"/>
</dbReference>
<dbReference type="Gene3D" id="1.10.10.10">
    <property type="entry name" value="Winged helix-like DNA-binding domain superfamily/Winged helix DNA-binding domain"/>
    <property type="match status" value="1"/>
</dbReference>
<feature type="domain" description="Helix-turn-helix type 11" evidence="1">
    <location>
        <begin position="17"/>
        <end position="69"/>
    </location>
</feature>
<dbReference type="InterPro" id="IPR036388">
    <property type="entry name" value="WH-like_DNA-bd_sf"/>
</dbReference>
<dbReference type="InterPro" id="IPR026881">
    <property type="entry name" value="WYL_dom"/>
</dbReference>
<dbReference type="RefSeq" id="WP_075071970.1">
    <property type="nucleotide sequence ID" value="NZ_DF967972.1"/>
</dbReference>
<name>A0A0S7B5X4_9CHLR</name>
<evidence type="ECO:0000259" key="3">
    <source>
        <dbReference type="Pfam" id="PF25583"/>
    </source>
</evidence>
<gene>
    <name evidence="4" type="ORF">LARV_00292</name>
</gene>
<evidence type="ECO:0000259" key="2">
    <source>
        <dbReference type="Pfam" id="PF13280"/>
    </source>
</evidence>
<keyword evidence="5" id="KW-1185">Reference proteome</keyword>
<dbReference type="EMBL" id="DF967972">
    <property type="protein sequence ID" value="GAP12556.1"/>
    <property type="molecule type" value="Genomic_DNA"/>
</dbReference>
<organism evidence="4">
    <name type="scientific">Longilinea arvoryzae</name>
    <dbReference type="NCBI Taxonomy" id="360412"/>
    <lineage>
        <taxon>Bacteria</taxon>
        <taxon>Bacillati</taxon>
        <taxon>Chloroflexota</taxon>
        <taxon>Anaerolineae</taxon>
        <taxon>Anaerolineales</taxon>
        <taxon>Anaerolineaceae</taxon>
        <taxon>Longilinea</taxon>
    </lineage>
</organism>
<feature type="domain" description="WYL" evidence="2">
    <location>
        <begin position="152"/>
        <end position="218"/>
    </location>
</feature>
<evidence type="ECO:0000313" key="5">
    <source>
        <dbReference type="Proteomes" id="UP000055060"/>
    </source>
</evidence>
<dbReference type="PANTHER" id="PTHR34580:SF3">
    <property type="entry name" value="PROTEIN PAFB"/>
    <property type="match status" value="1"/>
</dbReference>
<dbReference type="InterPro" id="IPR013196">
    <property type="entry name" value="HTH_11"/>
</dbReference>
<proteinExistence type="predicted"/>
<dbReference type="InterPro" id="IPR051534">
    <property type="entry name" value="CBASS_pafABC_assoc_protein"/>
</dbReference>
<accession>A0A0S7B5X4</accession>
<dbReference type="InterPro" id="IPR036390">
    <property type="entry name" value="WH_DNA-bd_sf"/>
</dbReference>
<dbReference type="AlphaFoldDB" id="A0A0S7B5X4"/>
<reference evidence="4" key="1">
    <citation type="submission" date="2015-07" db="EMBL/GenBank/DDBJ databases">
        <title>Draft Genome Sequences of Anaerolinea thermolimosa IMO-1, Bellilinea caldifistulae GOMI-1, Leptolinea tardivitalis YMTK-2, Levilinea saccharolytica KIBI-1,Longilinea arvoryzae KOME-1, Previously Described as Members of the Anaerolineaceae (Chloroflexi).</title>
        <authorList>
            <person name="Sekiguchi Y."/>
            <person name="Ohashi A."/>
            <person name="Matsuura N."/>
            <person name="Tourlousse M.D."/>
        </authorList>
    </citation>
    <scope>NUCLEOTIDE SEQUENCE [LARGE SCALE GENOMIC DNA]</scope>
    <source>
        <strain evidence="4">KOME-1</strain>
    </source>
</reference>
<evidence type="ECO:0000259" key="1">
    <source>
        <dbReference type="Pfam" id="PF08279"/>
    </source>
</evidence>
<dbReference type="PANTHER" id="PTHR34580">
    <property type="match status" value="1"/>
</dbReference>
<dbReference type="OrthoDB" id="9767131at2"/>
<dbReference type="SUPFAM" id="SSF46785">
    <property type="entry name" value="Winged helix' DNA-binding domain"/>
    <property type="match status" value="1"/>
</dbReference>
<protein>
    <submittedName>
        <fullName evidence="4">Predicted transcriptional regulator</fullName>
    </submittedName>
</protein>
<dbReference type="Pfam" id="PF08279">
    <property type="entry name" value="HTH_11"/>
    <property type="match status" value="1"/>
</dbReference>
<dbReference type="InterPro" id="IPR028349">
    <property type="entry name" value="PafC-like"/>
</dbReference>
<sequence length="326" mass="36443">MAAQPGREATLATAPRLITLILLLQRQPNQKAAQLSEKLGVSVRTLHRYLGMLDEMGIPVYSERGPNGGFSLVRGYRLPPLVFTPEEAVAVSLGTGLVEEMWGQLYREAARGALAKLENVLPDEQRGEIAWARRSLAATGLNRADLDALAPLLEVLRRGVHQQRVVSMRYFSGSSEQPRQRCVDPYALVHRWGWWYLAGYCHLRKAVRSFRVDRMESLVLLDERFSTPADFDVRAYLAQEFASQPQIAATLRFEPAAAHVARLNRVAWETLREEPDGSVTVTLLSPDLGWAASSTLAYGPLVSVLEPPELRQMVRAWAAEITRMNT</sequence>